<organism evidence="5 6">
    <name type="scientific">Fusarium oxysporum f. sp. conglutinans</name>
    <dbReference type="NCBI Taxonomy" id="100902"/>
    <lineage>
        <taxon>Eukaryota</taxon>
        <taxon>Fungi</taxon>
        <taxon>Dikarya</taxon>
        <taxon>Ascomycota</taxon>
        <taxon>Pezizomycotina</taxon>
        <taxon>Sordariomycetes</taxon>
        <taxon>Hypocreomycetidae</taxon>
        <taxon>Hypocreales</taxon>
        <taxon>Nectriaceae</taxon>
        <taxon>Fusarium</taxon>
        <taxon>Fusarium oxysporum species complex</taxon>
    </lineage>
</organism>
<feature type="binding site" evidence="1">
    <location>
        <position position="203"/>
    </location>
    <ligand>
        <name>Mn(2+)</name>
        <dbReference type="ChEBI" id="CHEBI:29035"/>
    </ligand>
</feature>
<comment type="similarity">
    <text evidence="1">Belongs to the UbiD family. UbiD-like/FDC subfamily.</text>
</comment>
<keyword evidence="1" id="KW-0963">Cytoplasm</keyword>
<comment type="cofactor">
    <cofactor evidence="1">
        <name>Mn(2+)</name>
        <dbReference type="ChEBI" id="CHEBI:29035"/>
    </cofactor>
</comment>
<evidence type="ECO:0000259" key="4">
    <source>
        <dbReference type="Pfam" id="PF20696"/>
    </source>
</evidence>
<dbReference type="GO" id="GO:0033494">
    <property type="term" value="P:ferulate metabolic process"/>
    <property type="evidence" value="ECO:0007669"/>
    <property type="project" value="UniProtKB-UniRule"/>
</dbReference>
<comment type="caution">
    <text evidence="1">Lacks conserved residue(s) required for the propagation of feature annotation.</text>
</comment>
<feature type="binding site" evidence="1">
    <location>
        <begin position="202"/>
        <end position="203"/>
    </location>
    <ligand>
        <name>prenylated FMN</name>
        <dbReference type="ChEBI" id="CHEBI:87746"/>
    </ligand>
</feature>
<accession>A0A8H6GHA2</accession>
<feature type="binding site" evidence="1">
    <location>
        <position position="245"/>
    </location>
    <ligand>
        <name>prenylated FMN</name>
        <dbReference type="ChEBI" id="CHEBI:87746"/>
    </ligand>
</feature>
<comment type="catalytic activity">
    <reaction evidence="1">
        <text>(E)-ferulate + H(+) = 2-methoxy-4-vinylphenol + CO2</text>
        <dbReference type="Rhea" id="RHEA:33807"/>
        <dbReference type="ChEBI" id="CHEBI:15378"/>
        <dbReference type="ChEBI" id="CHEBI:16526"/>
        <dbReference type="ChEBI" id="CHEBI:29749"/>
        <dbReference type="ChEBI" id="CHEBI:42438"/>
        <dbReference type="EC" id="4.1.1.102"/>
    </reaction>
</comment>
<sequence>MLSIRDRSAKARPDSAAAQLDFRTFIELLRYDDDLVEITREVDPYLEVGAIVRRVSEVDAKAPLFMNVKGAKNGLWKMFGNAASLRKNKKERYGRLARNLGLPSDASWKDISERTQAGKKSTPLKPNILSTGPCKENKIFGDDIDLNNLPVPTLHKEDGGKYLQTYGIHILNTPDGSWSNWSIFRGMVYDACHLVCLVGTGQHGAIIRDKWKQQGKDEIPWALALGVPPAASLAAALPVPEGVSEGEYVGALVGKPLDLVKCETNDVLVPANSEIVFEGKMLLKETGQEGPFGDYMGLIFENEGHPMPLFRVEAITYRNDPILPISVPGRITDESHTTAALAAAELLTLCKARGLPIQDACASLETHGTWCALKVDIQGLALMKTSSKDFCEEIGRVAFNDKSAFFMTRILLIGDGVDVYDFKDVIWAWVTRSRPGQDDYAFEDVPGLVLIPYMSNGRGHRRRGGKMVSDCLLPTEYEGRRGFQSVDFQHSYPEDLQARVRSNWTDMGFDQV</sequence>
<feature type="domain" description="3-octaprenyl-4-hydroxybenzoate carboxy-lyase-like N-terminal" evidence="3">
    <location>
        <begin position="26"/>
        <end position="114"/>
    </location>
</feature>
<dbReference type="Proteomes" id="UP000593570">
    <property type="component" value="Unassembled WGS sequence"/>
</dbReference>
<dbReference type="InterPro" id="IPR049383">
    <property type="entry name" value="UbiD-like_N"/>
</dbReference>
<dbReference type="GO" id="GO:0046281">
    <property type="term" value="P:cinnamic acid catabolic process"/>
    <property type="evidence" value="ECO:0007669"/>
    <property type="project" value="UniProtKB-UniRule"/>
</dbReference>
<dbReference type="Pfam" id="PF01977">
    <property type="entry name" value="UbiD"/>
    <property type="match status" value="1"/>
</dbReference>
<dbReference type="GO" id="GO:0005737">
    <property type="term" value="C:cytoplasm"/>
    <property type="evidence" value="ECO:0007669"/>
    <property type="project" value="UniProtKB-SubCell"/>
</dbReference>
<dbReference type="Gene3D" id="3.40.1670.10">
    <property type="entry name" value="UbiD C-terminal domain-like"/>
    <property type="match status" value="1"/>
</dbReference>
<comment type="function">
    <text evidence="1">Catalyzes the reversible decarboxylation of aromatic carboxylic acids like ferulic acid, p-coumaric acid or cinnamic acid, producing the corresponding vinyl derivatives 4-vinylphenol, 4-vinylguaiacol, and styrene, respectively, which play the role of aroma metabolites.</text>
</comment>
<evidence type="ECO:0000256" key="1">
    <source>
        <dbReference type="HAMAP-Rule" id="MF_03196"/>
    </source>
</evidence>
<feature type="domain" description="3-octaprenyl-4-hydroxybenzoate carboxy-lyase-like Rift-related" evidence="2">
    <location>
        <begin position="130"/>
        <end position="330"/>
    </location>
</feature>
<dbReference type="PANTHER" id="PTHR30108">
    <property type="entry name" value="3-OCTAPRENYL-4-HYDROXYBENZOATE CARBOXY-LYASE-RELATED"/>
    <property type="match status" value="1"/>
</dbReference>
<keyword evidence="1" id="KW-0479">Metal-binding</keyword>
<dbReference type="EC" id="4.1.1.102" evidence="1"/>
<dbReference type="GO" id="GO:0016831">
    <property type="term" value="F:carboxy-lyase activity"/>
    <property type="evidence" value="ECO:0007669"/>
    <property type="project" value="UniProtKB-UniRule"/>
</dbReference>
<dbReference type="PANTHER" id="PTHR30108:SF17">
    <property type="entry name" value="FERULIC ACID DECARBOXYLASE 1"/>
    <property type="match status" value="1"/>
</dbReference>
<feature type="domain" description="3-octaprenyl-4-hydroxybenzoate carboxy-lyase-like C-terminal" evidence="4">
    <location>
        <begin position="338"/>
        <end position="471"/>
    </location>
</feature>
<evidence type="ECO:0000259" key="2">
    <source>
        <dbReference type="Pfam" id="PF01977"/>
    </source>
</evidence>
<dbReference type="AlphaFoldDB" id="A0A8H6GHA2"/>
<dbReference type="HAMAP" id="MF_01983">
    <property type="entry name" value="UbiD_FDC"/>
    <property type="match status" value="1"/>
</dbReference>
<feature type="binding site" evidence="1">
    <location>
        <begin position="180"/>
        <end position="185"/>
    </location>
    <ligand>
        <name>prenylated FMN</name>
        <dbReference type="ChEBI" id="CHEBI:87746"/>
    </ligand>
</feature>
<comment type="subunit">
    <text evidence="1">Homodimer. May form higher order oligomers.</text>
</comment>
<dbReference type="NCBIfam" id="TIGR00148">
    <property type="entry name" value="UbiD family decarboxylase"/>
    <property type="match status" value="1"/>
</dbReference>
<dbReference type="InterPro" id="IPR002830">
    <property type="entry name" value="UbiD"/>
</dbReference>
<evidence type="ECO:0000313" key="6">
    <source>
        <dbReference type="Proteomes" id="UP000593570"/>
    </source>
</evidence>
<evidence type="ECO:0000313" key="5">
    <source>
        <dbReference type="EMBL" id="KAF6518187.1"/>
    </source>
</evidence>
<keyword evidence="1" id="KW-0464">Manganese</keyword>
<dbReference type="InterPro" id="IPR032903">
    <property type="entry name" value="FDC-like"/>
</dbReference>
<comment type="caution">
    <text evidence="5">The sequence shown here is derived from an EMBL/GenBank/DDBJ whole genome shotgun (WGS) entry which is preliminary data.</text>
</comment>
<proteinExistence type="inferred from homology"/>
<dbReference type="InterPro" id="IPR048304">
    <property type="entry name" value="UbiD_Rift_dom"/>
</dbReference>
<name>A0A8H6GHA2_FUSOX</name>
<comment type="catalytic activity">
    <reaction evidence="1">
        <text>(E)-cinnamate + H(+) = styrene + CO2</text>
        <dbReference type="Rhea" id="RHEA:46920"/>
        <dbReference type="ChEBI" id="CHEBI:15378"/>
        <dbReference type="ChEBI" id="CHEBI:15669"/>
        <dbReference type="ChEBI" id="CHEBI:16526"/>
        <dbReference type="ChEBI" id="CHEBI:27452"/>
        <dbReference type="EC" id="4.1.1.102"/>
    </reaction>
</comment>
<dbReference type="GO" id="GO:0046872">
    <property type="term" value="F:metal ion binding"/>
    <property type="evidence" value="ECO:0007669"/>
    <property type="project" value="UniProtKB-KW"/>
</dbReference>
<feature type="binding site" evidence="1">
    <location>
        <position position="402"/>
    </location>
    <ligand>
        <name>prenylated FMN</name>
        <dbReference type="ChEBI" id="CHEBI:87746"/>
    </ligand>
</feature>
<comment type="cofactor">
    <cofactor evidence="1">
        <name>prenylated FMN</name>
        <dbReference type="ChEBI" id="CHEBI:87746"/>
    </cofactor>
    <text evidence="1">Binds 1 prenylated FMN per subunit.</text>
</comment>
<keyword evidence="1" id="KW-0456">Lyase</keyword>
<evidence type="ECO:0000259" key="3">
    <source>
        <dbReference type="Pfam" id="PF20695"/>
    </source>
</evidence>
<dbReference type="InterPro" id="IPR049381">
    <property type="entry name" value="UbiD-like_C"/>
</dbReference>
<dbReference type="Pfam" id="PF20696">
    <property type="entry name" value="UbiD_C"/>
    <property type="match status" value="1"/>
</dbReference>
<reference evidence="5 6" key="1">
    <citation type="journal article" date="2020" name="bioRxiv">
        <title>A chromosome-scale genome assembly for the Fusarium oxysporum strain Fo5176 to establish a model Arabidopsis-fungal pathosystem.</title>
        <authorList>
            <person name="Fokkens L."/>
            <person name="Guo L."/>
            <person name="Dora S."/>
            <person name="Wang B."/>
            <person name="Ye K."/>
            <person name="Sanchez-Rodriguez C."/>
            <person name="Croll D."/>
        </authorList>
    </citation>
    <scope>NUCLEOTIDE SEQUENCE [LARGE SCALE GENOMIC DNA]</scope>
    <source>
        <strain evidence="5 6">Fo5176</strain>
    </source>
</reference>
<feature type="binding site" evidence="1">
    <location>
        <position position="180"/>
    </location>
    <ligand>
        <name>Mn(2+)</name>
        <dbReference type="ChEBI" id="CHEBI:29035"/>
    </ligand>
</feature>
<comment type="subcellular location">
    <subcellularLocation>
        <location evidence="1">Cytoplasm</location>
    </subcellularLocation>
</comment>
<dbReference type="Gene3D" id="1.20.5.4570">
    <property type="match status" value="1"/>
</dbReference>
<protein>
    <recommendedName>
        <fullName evidence="1">Ferulic acid decarboxylase 1</fullName>
        <ecNumber evidence="1">4.1.1.102</ecNumber>
    </recommendedName>
    <alternativeName>
        <fullName evidence="1">Phenacrylate decarboxylase</fullName>
    </alternativeName>
</protein>
<feature type="binding site" evidence="1">
    <location>
        <position position="245"/>
    </location>
    <ligand>
        <name>Mn(2+)</name>
        <dbReference type="ChEBI" id="CHEBI:29035"/>
    </ligand>
</feature>
<keyword evidence="1" id="KW-0210">Decarboxylase</keyword>
<dbReference type="EMBL" id="JACDXP010000010">
    <property type="protein sequence ID" value="KAF6518187.1"/>
    <property type="molecule type" value="Genomic_DNA"/>
</dbReference>
<dbReference type="SUPFAM" id="SSF50475">
    <property type="entry name" value="FMN-binding split barrel"/>
    <property type="match status" value="1"/>
</dbReference>
<gene>
    <name evidence="1" type="primary">FDC1</name>
    <name evidence="5" type="ORF">HZS61_002265</name>
</gene>
<comment type="catalytic activity">
    <reaction evidence="1">
        <text>(E)-4-coumarate + H(+) = 4-vinylphenol + CO2</text>
        <dbReference type="Rhea" id="RHEA:33227"/>
        <dbReference type="ChEBI" id="CHEBI:1883"/>
        <dbReference type="ChEBI" id="CHEBI:12876"/>
        <dbReference type="ChEBI" id="CHEBI:15378"/>
        <dbReference type="ChEBI" id="CHEBI:16526"/>
        <dbReference type="EC" id="4.1.1.102"/>
    </reaction>
</comment>
<dbReference type="SUPFAM" id="SSF143968">
    <property type="entry name" value="UbiD C-terminal domain-like"/>
    <property type="match status" value="1"/>
</dbReference>
<dbReference type="Pfam" id="PF20695">
    <property type="entry name" value="UbiD_N"/>
    <property type="match status" value="1"/>
</dbReference>